<feature type="transmembrane region" description="Helical" evidence="8">
    <location>
        <begin position="139"/>
        <end position="161"/>
    </location>
</feature>
<feature type="transmembrane region" description="Helical" evidence="8">
    <location>
        <begin position="295"/>
        <end position="316"/>
    </location>
</feature>
<dbReference type="EMBL" id="JADCSA010000003">
    <property type="protein sequence ID" value="MBE7323841.1"/>
    <property type="molecule type" value="Genomic_DNA"/>
</dbReference>
<evidence type="ECO:0000256" key="4">
    <source>
        <dbReference type="ARBA" id="ARBA00022475"/>
    </source>
</evidence>
<evidence type="ECO:0000313" key="9">
    <source>
        <dbReference type="EMBL" id="MBE7323841.1"/>
    </source>
</evidence>
<dbReference type="PANTHER" id="PTHR30472:SF27">
    <property type="entry name" value="PETROBACTIN IMPORT SYSTEM PERMEASE PROTEIN YCLN"/>
    <property type="match status" value="1"/>
</dbReference>
<feature type="transmembrane region" description="Helical" evidence="8">
    <location>
        <begin position="20"/>
        <end position="44"/>
    </location>
</feature>
<dbReference type="InterPro" id="IPR037294">
    <property type="entry name" value="ABC_BtuC-like"/>
</dbReference>
<evidence type="ECO:0000256" key="2">
    <source>
        <dbReference type="ARBA" id="ARBA00007935"/>
    </source>
</evidence>
<dbReference type="RefSeq" id="WP_193637166.1">
    <property type="nucleotide sequence ID" value="NZ_JADCSA010000003.1"/>
</dbReference>
<evidence type="ECO:0000256" key="7">
    <source>
        <dbReference type="ARBA" id="ARBA00023136"/>
    </source>
</evidence>
<comment type="caution">
    <text evidence="9">The sequence shown here is derived from an EMBL/GenBank/DDBJ whole genome shotgun (WGS) entry which is preliminary data.</text>
</comment>
<keyword evidence="3" id="KW-0813">Transport</keyword>
<name>A0ABR9RQK8_9ACTN</name>
<evidence type="ECO:0000256" key="8">
    <source>
        <dbReference type="SAM" id="Phobius"/>
    </source>
</evidence>
<keyword evidence="6 8" id="KW-1133">Transmembrane helix</keyword>
<keyword evidence="4" id="KW-1003">Cell membrane</keyword>
<evidence type="ECO:0000256" key="3">
    <source>
        <dbReference type="ARBA" id="ARBA00022448"/>
    </source>
</evidence>
<sequence>MTTTLPVAPTTSPATRAAGVVGGVVGLVVLAGVSMAIGVADLSWEIVWTSRLPRTLALVLAGAALAVCGLLLQLLVRNRFVEPSTVGTTEAAGLGLVVVTLLAPGAPLMAKMGAASVFALAGTWLFLRVVRMMPVQETILVPLIGLMLGGVIAAFTTFLAFHNDLLQTLNSWMTGDFSGILRGRYELLWIAAVLVAIAFFTADRFTVAGMGETFSTNVGLDHRKVMGLGLGILSVVSAVVVVTVGMIPFLGLVVPNVVSAMVGDNARKGLPWVAILGSGLVLVCDIVGRVIRYPYEIPVGTVMGVLGAAFFLYLLLRRNRRDA</sequence>
<organism evidence="9 10">
    <name type="scientific">Nocardioides malaquae</name>
    <dbReference type="NCBI Taxonomy" id="2773426"/>
    <lineage>
        <taxon>Bacteria</taxon>
        <taxon>Bacillati</taxon>
        <taxon>Actinomycetota</taxon>
        <taxon>Actinomycetes</taxon>
        <taxon>Propionibacteriales</taxon>
        <taxon>Nocardioidaceae</taxon>
        <taxon>Nocardioides</taxon>
    </lineage>
</organism>
<feature type="transmembrane region" description="Helical" evidence="8">
    <location>
        <begin position="56"/>
        <end position="76"/>
    </location>
</feature>
<comment type="similarity">
    <text evidence="2">Belongs to the binding-protein-dependent transport system permease family. FecCD subfamily.</text>
</comment>
<dbReference type="Proteomes" id="UP000756387">
    <property type="component" value="Unassembled WGS sequence"/>
</dbReference>
<protein>
    <submittedName>
        <fullName evidence="9">Iron chelate uptake ABC transporter family permease subunit</fullName>
    </submittedName>
</protein>
<dbReference type="SUPFAM" id="SSF81345">
    <property type="entry name" value="ABC transporter involved in vitamin B12 uptake, BtuC"/>
    <property type="match status" value="1"/>
</dbReference>
<evidence type="ECO:0000313" key="10">
    <source>
        <dbReference type="Proteomes" id="UP000756387"/>
    </source>
</evidence>
<feature type="transmembrane region" description="Helical" evidence="8">
    <location>
        <begin position="270"/>
        <end position="288"/>
    </location>
</feature>
<feature type="transmembrane region" description="Helical" evidence="8">
    <location>
        <begin position="108"/>
        <end position="127"/>
    </location>
</feature>
<keyword evidence="5 8" id="KW-0812">Transmembrane</keyword>
<dbReference type="PANTHER" id="PTHR30472">
    <property type="entry name" value="FERRIC ENTEROBACTIN TRANSPORT SYSTEM PERMEASE PROTEIN"/>
    <property type="match status" value="1"/>
</dbReference>
<dbReference type="Gene3D" id="1.10.3470.10">
    <property type="entry name" value="ABC transporter involved in vitamin B12 uptake, BtuC"/>
    <property type="match status" value="1"/>
</dbReference>
<dbReference type="Pfam" id="PF01032">
    <property type="entry name" value="FecCD"/>
    <property type="match status" value="1"/>
</dbReference>
<evidence type="ECO:0000256" key="1">
    <source>
        <dbReference type="ARBA" id="ARBA00004651"/>
    </source>
</evidence>
<accession>A0ABR9RQK8</accession>
<gene>
    <name evidence="9" type="ORF">IEQ44_04155</name>
</gene>
<comment type="subcellular location">
    <subcellularLocation>
        <location evidence="1">Cell membrane</location>
        <topology evidence="1">Multi-pass membrane protein</topology>
    </subcellularLocation>
</comment>
<evidence type="ECO:0000256" key="5">
    <source>
        <dbReference type="ARBA" id="ARBA00022692"/>
    </source>
</evidence>
<dbReference type="InterPro" id="IPR000522">
    <property type="entry name" value="ABC_transptr_permease_BtuC"/>
</dbReference>
<feature type="transmembrane region" description="Helical" evidence="8">
    <location>
        <begin position="187"/>
        <end position="207"/>
    </location>
</feature>
<keyword evidence="10" id="KW-1185">Reference proteome</keyword>
<dbReference type="CDD" id="cd06550">
    <property type="entry name" value="TM_ABC_iron-siderophores_like"/>
    <property type="match status" value="1"/>
</dbReference>
<feature type="transmembrane region" description="Helical" evidence="8">
    <location>
        <begin position="228"/>
        <end position="250"/>
    </location>
</feature>
<proteinExistence type="inferred from homology"/>
<evidence type="ECO:0000256" key="6">
    <source>
        <dbReference type="ARBA" id="ARBA00022989"/>
    </source>
</evidence>
<reference evidence="9 10" key="1">
    <citation type="submission" date="2020-10" db="EMBL/GenBank/DDBJ databases">
        <title>Nocardioides sp. isolated from sludge.</title>
        <authorList>
            <person name="Zhang X."/>
        </authorList>
    </citation>
    <scope>NUCLEOTIDE SEQUENCE [LARGE SCALE GENOMIC DNA]</scope>
    <source>
        <strain evidence="9 10">Y6</strain>
    </source>
</reference>
<keyword evidence="7 8" id="KW-0472">Membrane</keyword>